<organism evidence="1 2">
    <name type="scientific">Bacillus pseudomycoides</name>
    <dbReference type="NCBI Taxonomy" id="64104"/>
    <lineage>
        <taxon>Bacteria</taxon>
        <taxon>Bacillati</taxon>
        <taxon>Bacillota</taxon>
        <taxon>Bacilli</taxon>
        <taxon>Bacillales</taxon>
        <taxon>Bacillaceae</taxon>
        <taxon>Bacillus</taxon>
        <taxon>Bacillus cereus group</taxon>
    </lineage>
</organism>
<evidence type="ECO:0000313" key="2">
    <source>
        <dbReference type="Proteomes" id="UP000219775"/>
    </source>
</evidence>
<dbReference type="Proteomes" id="UP000219775">
    <property type="component" value="Unassembled WGS sequence"/>
</dbReference>
<name>A0A2B5JP01_9BACI</name>
<evidence type="ECO:0000313" key="1">
    <source>
        <dbReference type="EMBL" id="PEM55935.1"/>
    </source>
</evidence>
<reference evidence="1 2" key="1">
    <citation type="submission" date="2017-09" db="EMBL/GenBank/DDBJ databases">
        <title>Large-scale bioinformatics analysis of Bacillus genomes uncovers conserved roles of natural products in bacterial physiology.</title>
        <authorList>
            <consortium name="Agbiome Team Llc"/>
            <person name="Bleich R.M."/>
            <person name="Grubbs K.J."/>
            <person name="Santa Maria K.C."/>
            <person name="Allen S.E."/>
            <person name="Farag S."/>
            <person name="Shank E.A."/>
            <person name="Bowers A."/>
        </authorList>
    </citation>
    <scope>NUCLEOTIDE SEQUENCE [LARGE SCALE GENOMIC DNA]</scope>
    <source>
        <strain evidence="1 2">AFS009893</strain>
    </source>
</reference>
<dbReference type="RefSeq" id="WP_141520564.1">
    <property type="nucleotide sequence ID" value="NZ_NUBT01000131.1"/>
</dbReference>
<accession>A0A2B5JP01</accession>
<feature type="non-terminal residue" evidence="1">
    <location>
        <position position="75"/>
    </location>
</feature>
<sequence length="75" mass="8820">MSYKLNKNKMSYYLFMMVISIGMIIVLFLGDGLKLGPILKWIMCIMWFFVFVGNLCYYIKSLRERNFRDGSGAKT</sequence>
<proteinExistence type="predicted"/>
<gene>
    <name evidence="1" type="ORF">CN613_30280</name>
</gene>
<dbReference type="EMBL" id="NUDP01000309">
    <property type="protein sequence ID" value="PEM55935.1"/>
    <property type="molecule type" value="Genomic_DNA"/>
</dbReference>
<dbReference type="AlphaFoldDB" id="A0A2B5JP01"/>
<protein>
    <submittedName>
        <fullName evidence="1">Uncharacterized protein</fullName>
    </submittedName>
</protein>
<comment type="caution">
    <text evidence="1">The sequence shown here is derived from an EMBL/GenBank/DDBJ whole genome shotgun (WGS) entry which is preliminary data.</text>
</comment>